<dbReference type="Gene3D" id="3.40.50.150">
    <property type="entry name" value="Vaccinia Virus protein VP39"/>
    <property type="match status" value="1"/>
</dbReference>
<dbReference type="Proteomes" id="UP000176287">
    <property type="component" value="Unassembled WGS sequence"/>
</dbReference>
<accession>A0A1G2CGK3</accession>
<protein>
    <submittedName>
        <fullName evidence="1">Uncharacterized protein</fullName>
    </submittedName>
</protein>
<organism evidence="1 2">
    <name type="scientific">Candidatus Liptonbacteria bacterium RIFCSPLOWO2_01_FULL_45_15</name>
    <dbReference type="NCBI Taxonomy" id="1798649"/>
    <lineage>
        <taxon>Bacteria</taxon>
        <taxon>Candidatus Liptoniibacteriota</taxon>
    </lineage>
</organism>
<dbReference type="AlphaFoldDB" id="A0A1G2CGK3"/>
<proteinExistence type="predicted"/>
<reference evidence="1 2" key="1">
    <citation type="journal article" date="2016" name="Nat. Commun.">
        <title>Thousands of microbial genomes shed light on interconnected biogeochemical processes in an aquifer system.</title>
        <authorList>
            <person name="Anantharaman K."/>
            <person name="Brown C.T."/>
            <person name="Hug L.A."/>
            <person name="Sharon I."/>
            <person name="Castelle C.J."/>
            <person name="Probst A.J."/>
            <person name="Thomas B.C."/>
            <person name="Singh A."/>
            <person name="Wilkins M.J."/>
            <person name="Karaoz U."/>
            <person name="Brodie E.L."/>
            <person name="Williams K.H."/>
            <person name="Hubbard S.S."/>
            <person name="Banfield J.F."/>
        </authorList>
    </citation>
    <scope>NUCLEOTIDE SEQUENCE [LARGE SCALE GENOMIC DNA]</scope>
</reference>
<dbReference type="STRING" id="1798649.A3B13_03155"/>
<name>A0A1G2CGK3_9BACT</name>
<evidence type="ECO:0000313" key="1">
    <source>
        <dbReference type="EMBL" id="OGZ00357.1"/>
    </source>
</evidence>
<dbReference type="EMBL" id="MHKZ01000021">
    <property type="protein sequence ID" value="OGZ00357.1"/>
    <property type="molecule type" value="Genomic_DNA"/>
</dbReference>
<sequence length="117" mass="13575">MVAVLNHPAFRIPQNSSWGFDEKSKTQYRRIDSYLSPAKIKIDMHPSEKIKKVYTYSFHHSLQDYMKALSASSFAIVKMEEWISHRKSRAGQRAKAENIARKEIPVFMAFEAVKLAK</sequence>
<gene>
    <name evidence="1" type="ORF">A3B13_03155</name>
</gene>
<comment type="caution">
    <text evidence="1">The sequence shown here is derived from an EMBL/GenBank/DDBJ whole genome shotgun (WGS) entry which is preliminary data.</text>
</comment>
<dbReference type="InterPro" id="IPR029063">
    <property type="entry name" value="SAM-dependent_MTases_sf"/>
</dbReference>
<evidence type="ECO:0000313" key="2">
    <source>
        <dbReference type="Proteomes" id="UP000176287"/>
    </source>
</evidence>